<organism evidence="1 2">
    <name type="scientific">Cotonvirus japonicus</name>
    <dbReference type="NCBI Taxonomy" id="2811091"/>
    <lineage>
        <taxon>Viruses</taxon>
        <taxon>Varidnaviria</taxon>
        <taxon>Bamfordvirae</taxon>
        <taxon>Nucleocytoviricota</taxon>
        <taxon>Megaviricetes</taxon>
        <taxon>Imitervirales</taxon>
        <taxon>Mimiviridae</taxon>
        <taxon>Megamimivirinae</taxon>
        <taxon>Cotonvirus</taxon>
        <taxon>Cotonvirus japonicum</taxon>
    </lineage>
</organism>
<reference evidence="1 2" key="1">
    <citation type="submission" date="2021-02" db="EMBL/GenBank/DDBJ databases">
        <title>Cotonvirus japonicus, which uses Golgi apparatus of host cells for its virion factory, phylogenetically links tailed tupanvirus and icosahedral mimivirus.</title>
        <authorList>
            <person name="Takahashi H."/>
            <person name="Fukaya S."/>
            <person name="Song C."/>
            <person name="Murata K."/>
            <person name="Takemura M."/>
        </authorList>
    </citation>
    <scope>NUCLEOTIDE SEQUENCE [LARGE SCALE GENOMIC DNA]</scope>
</reference>
<dbReference type="Proteomes" id="UP001321479">
    <property type="component" value="Segment"/>
</dbReference>
<evidence type="ECO:0000313" key="2">
    <source>
        <dbReference type="Proteomes" id="UP001321479"/>
    </source>
</evidence>
<keyword evidence="2" id="KW-1185">Reference proteome</keyword>
<dbReference type="EMBL" id="AP024483">
    <property type="protein sequence ID" value="BCS82850.1"/>
    <property type="molecule type" value="Genomic_DNA"/>
</dbReference>
<dbReference type="RefSeq" id="YP_010841458.1">
    <property type="nucleotide sequence ID" value="NC_079139.1"/>
</dbReference>
<proteinExistence type="predicted"/>
<accession>A0ABM7NRS2</accession>
<protein>
    <submittedName>
        <fullName evidence="1">ORFan</fullName>
    </submittedName>
</protein>
<evidence type="ECO:0000313" key="1">
    <source>
        <dbReference type="EMBL" id="BCS82850.1"/>
    </source>
</evidence>
<sequence length="89" mass="10561">MNWFNFNRYINNTTIEIIMNIIVIDESYNEHDNQTNITKSVVDRLWILVKYAVNVWFDNTIDDPIDYSESELTVLAEVFDVEDTLNLII</sequence>
<name>A0ABM7NRS2_9VIRU</name>
<dbReference type="GeneID" id="80558055"/>